<dbReference type="Pfam" id="PF00266">
    <property type="entry name" value="Aminotran_5"/>
    <property type="match status" value="1"/>
</dbReference>
<dbReference type="InterPro" id="IPR015424">
    <property type="entry name" value="PyrdxlP-dep_Trfase"/>
</dbReference>
<keyword evidence="5" id="KW-0663">Pyridoxal phosphate</keyword>
<dbReference type="PANTHER" id="PTHR11601">
    <property type="entry name" value="CYSTEINE DESULFURYLASE FAMILY MEMBER"/>
    <property type="match status" value="1"/>
</dbReference>
<accession>X1PNI6</accession>
<dbReference type="EC" id="2.8.1.7" evidence="3"/>
<proteinExistence type="inferred from homology"/>
<evidence type="ECO:0000259" key="8">
    <source>
        <dbReference type="Pfam" id="PF00266"/>
    </source>
</evidence>
<evidence type="ECO:0000313" key="9">
    <source>
        <dbReference type="EMBL" id="GAI44071.1"/>
    </source>
</evidence>
<feature type="non-terminal residue" evidence="9">
    <location>
        <position position="263"/>
    </location>
</feature>
<organism evidence="9">
    <name type="scientific">marine sediment metagenome</name>
    <dbReference type="NCBI Taxonomy" id="412755"/>
    <lineage>
        <taxon>unclassified sequences</taxon>
        <taxon>metagenomes</taxon>
        <taxon>ecological metagenomes</taxon>
    </lineage>
</organism>
<dbReference type="InterPro" id="IPR015422">
    <property type="entry name" value="PyrdxlP-dep_Trfase_small"/>
</dbReference>
<evidence type="ECO:0000256" key="1">
    <source>
        <dbReference type="ARBA" id="ARBA00001933"/>
    </source>
</evidence>
<dbReference type="GO" id="GO:0031071">
    <property type="term" value="F:cysteine desulfurase activity"/>
    <property type="evidence" value="ECO:0007669"/>
    <property type="project" value="UniProtKB-EC"/>
</dbReference>
<dbReference type="InterPro" id="IPR020578">
    <property type="entry name" value="Aminotrans_V_PyrdxlP_BS"/>
</dbReference>
<gene>
    <name evidence="9" type="ORF">S06H3_43125</name>
</gene>
<dbReference type="PROSITE" id="PS00595">
    <property type="entry name" value="AA_TRANSFER_CLASS_5"/>
    <property type="match status" value="1"/>
</dbReference>
<name>X1PNI6_9ZZZZ</name>
<dbReference type="GO" id="GO:0051536">
    <property type="term" value="F:iron-sulfur cluster binding"/>
    <property type="evidence" value="ECO:0007669"/>
    <property type="project" value="UniProtKB-KW"/>
</dbReference>
<keyword evidence="4" id="KW-0479">Metal-binding</keyword>
<evidence type="ECO:0000256" key="7">
    <source>
        <dbReference type="ARBA" id="ARBA00023014"/>
    </source>
</evidence>
<feature type="non-terminal residue" evidence="9">
    <location>
        <position position="1"/>
    </location>
</feature>
<dbReference type="SUPFAM" id="SSF53383">
    <property type="entry name" value="PLP-dependent transferases"/>
    <property type="match status" value="1"/>
</dbReference>
<evidence type="ECO:0000256" key="4">
    <source>
        <dbReference type="ARBA" id="ARBA00022723"/>
    </source>
</evidence>
<sequence>IIFTSGGTESNNIAIRGVVKAIDSSKKIITSKIEHNAVLETVKDVEKSGVTVTWLDADKSGIVPVESVTGNIDDDIALLTIIHANNETGVIQDISAFGKLASNNGVLFHTDAVQSVGKIPVDTVSMNVDLLSISAHKIGGPKGTGALFIRSGVELVPTYTGGHHERGLRPGTENVAGIIGLGKTCEIAGEIMAEEEKRLKNIRDTFEQRLTAEIQDVIVHCCDSQRLPGTSNVSFSGIEGEALNMKLDMAGIEVSTGSACASR</sequence>
<dbReference type="Gene3D" id="3.40.640.10">
    <property type="entry name" value="Type I PLP-dependent aspartate aminotransferase-like (Major domain)"/>
    <property type="match status" value="1"/>
</dbReference>
<keyword evidence="7" id="KW-0411">Iron-sulfur</keyword>
<dbReference type="AlphaFoldDB" id="X1PNI6"/>
<evidence type="ECO:0000256" key="6">
    <source>
        <dbReference type="ARBA" id="ARBA00023004"/>
    </source>
</evidence>
<feature type="domain" description="Aminotransferase class V" evidence="8">
    <location>
        <begin position="1"/>
        <end position="261"/>
    </location>
</feature>
<evidence type="ECO:0000256" key="5">
    <source>
        <dbReference type="ARBA" id="ARBA00022898"/>
    </source>
</evidence>
<comment type="similarity">
    <text evidence="2">Belongs to the class-V pyridoxal-phosphate-dependent aminotransferase family. NifS/IscS subfamily.</text>
</comment>
<evidence type="ECO:0000256" key="3">
    <source>
        <dbReference type="ARBA" id="ARBA00012239"/>
    </source>
</evidence>
<dbReference type="EMBL" id="BARV01026716">
    <property type="protein sequence ID" value="GAI44071.1"/>
    <property type="molecule type" value="Genomic_DNA"/>
</dbReference>
<keyword evidence="6" id="KW-0408">Iron</keyword>
<dbReference type="GO" id="GO:0046872">
    <property type="term" value="F:metal ion binding"/>
    <property type="evidence" value="ECO:0007669"/>
    <property type="project" value="UniProtKB-KW"/>
</dbReference>
<dbReference type="InterPro" id="IPR000192">
    <property type="entry name" value="Aminotrans_V_dom"/>
</dbReference>
<dbReference type="InterPro" id="IPR015421">
    <property type="entry name" value="PyrdxlP-dep_Trfase_major"/>
</dbReference>
<comment type="caution">
    <text evidence="9">The sequence shown here is derived from an EMBL/GenBank/DDBJ whole genome shotgun (WGS) entry which is preliminary data.</text>
</comment>
<comment type="cofactor">
    <cofactor evidence="1">
        <name>pyridoxal 5'-phosphate</name>
        <dbReference type="ChEBI" id="CHEBI:597326"/>
    </cofactor>
</comment>
<dbReference type="Gene3D" id="3.90.1150.10">
    <property type="entry name" value="Aspartate Aminotransferase, domain 1"/>
    <property type="match status" value="1"/>
</dbReference>
<reference evidence="9" key="1">
    <citation type="journal article" date="2014" name="Front. Microbiol.">
        <title>High frequency of phylogenetically diverse reductive dehalogenase-homologous genes in deep subseafloor sedimentary metagenomes.</title>
        <authorList>
            <person name="Kawai M."/>
            <person name="Futagami T."/>
            <person name="Toyoda A."/>
            <person name="Takaki Y."/>
            <person name="Nishi S."/>
            <person name="Hori S."/>
            <person name="Arai W."/>
            <person name="Tsubouchi T."/>
            <person name="Morono Y."/>
            <person name="Uchiyama I."/>
            <person name="Ito T."/>
            <person name="Fujiyama A."/>
            <person name="Inagaki F."/>
            <person name="Takami H."/>
        </authorList>
    </citation>
    <scope>NUCLEOTIDE SEQUENCE</scope>
    <source>
        <strain evidence="9">Expedition CK06-06</strain>
    </source>
</reference>
<dbReference type="FunFam" id="3.40.640.10:FF:000084">
    <property type="entry name" value="IscS-like cysteine desulfurase"/>
    <property type="match status" value="1"/>
</dbReference>
<dbReference type="PANTHER" id="PTHR11601:SF34">
    <property type="entry name" value="CYSTEINE DESULFURASE"/>
    <property type="match status" value="1"/>
</dbReference>
<protein>
    <recommendedName>
        <fullName evidence="3">cysteine desulfurase</fullName>
        <ecNumber evidence="3">2.8.1.7</ecNumber>
    </recommendedName>
</protein>
<evidence type="ECO:0000256" key="2">
    <source>
        <dbReference type="ARBA" id="ARBA00006490"/>
    </source>
</evidence>